<proteinExistence type="predicted"/>
<dbReference type="GO" id="GO:0046872">
    <property type="term" value="F:metal ion binding"/>
    <property type="evidence" value="ECO:0007669"/>
    <property type="project" value="UniProtKB-KW"/>
</dbReference>
<dbReference type="InterPro" id="IPR023214">
    <property type="entry name" value="HAD_sf"/>
</dbReference>
<gene>
    <name evidence="3" type="ORF">NCTC10036_02880</name>
</gene>
<evidence type="ECO:0000256" key="1">
    <source>
        <dbReference type="ARBA" id="ARBA00022723"/>
    </source>
</evidence>
<keyword evidence="2" id="KW-0732">Signal</keyword>
<feature type="signal peptide" evidence="2">
    <location>
        <begin position="1"/>
        <end position="25"/>
    </location>
</feature>
<keyword evidence="1" id="KW-0479">Metal-binding</keyword>
<evidence type="ECO:0000256" key="2">
    <source>
        <dbReference type="SAM" id="SignalP"/>
    </source>
</evidence>
<dbReference type="PROSITE" id="PS51257">
    <property type="entry name" value="PROKAR_LIPOPROTEIN"/>
    <property type="match status" value="1"/>
</dbReference>
<dbReference type="InterPro" id="IPR036412">
    <property type="entry name" value="HAD-like_sf"/>
</dbReference>
<sequence>MFGIRKTMGITAVLFTGLSCLMANATELTAWPQEQAKELNTLIAERANKGDFAVFDMDNTTYKNDLEESLIPYLENKGILKRENIPDSLVLIPFNDSLGEKESLYSYYHRLCEVDDLICYPWAAQIFAGFTLQELSQQVDELMALKEKIPVKYIKDNALHQNAVEPPRVMKGMQQLFARLQENGIEVYIMSAAHEELVRMVASNPKYGYNVKPQNVIGVNTLLRNTQTGELTTARKQIKAGNYVPENNQQLTITPYIVNPMTWFEGKAGSILGYIDQWRKPILVGGDTLYSDTYMLLNSTDPQHGKKLWIGRKAETQQKLQLLQQQAVKQQQALGQPATADKNWIVVTQQELQ</sequence>
<evidence type="ECO:0000313" key="4">
    <source>
        <dbReference type="Proteomes" id="UP000281904"/>
    </source>
</evidence>
<protein>
    <submittedName>
        <fullName evidence="3">Haloacid dehalogenase-like hydrolase</fullName>
    </submittedName>
</protein>
<evidence type="ECO:0000313" key="3">
    <source>
        <dbReference type="EMBL" id="VEI67084.1"/>
    </source>
</evidence>
<organism evidence="3 4">
    <name type="scientific">Serratia rubidaea</name>
    <name type="common">Serratia marinorubra</name>
    <dbReference type="NCBI Taxonomy" id="61652"/>
    <lineage>
        <taxon>Bacteria</taxon>
        <taxon>Pseudomonadati</taxon>
        <taxon>Pseudomonadota</taxon>
        <taxon>Gammaproteobacteria</taxon>
        <taxon>Enterobacterales</taxon>
        <taxon>Yersiniaceae</taxon>
        <taxon>Serratia</taxon>
    </lineage>
</organism>
<dbReference type="AlphaFoldDB" id="A0A448SH61"/>
<dbReference type="InterPro" id="IPR050582">
    <property type="entry name" value="HAD-like_SerB"/>
</dbReference>
<dbReference type="Gene3D" id="1.20.1440.310">
    <property type="match status" value="1"/>
</dbReference>
<dbReference type="PANTHER" id="PTHR43344">
    <property type="entry name" value="PHOSPHOSERINE PHOSPHATASE"/>
    <property type="match status" value="1"/>
</dbReference>
<dbReference type="Proteomes" id="UP000281904">
    <property type="component" value="Chromosome"/>
</dbReference>
<name>A0A448SH61_SERRU</name>
<keyword evidence="3" id="KW-0378">Hydrolase</keyword>
<dbReference type="SUPFAM" id="SSF56784">
    <property type="entry name" value="HAD-like"/>
    <property type="match status" value="1"/>
</dbReference>
<dbReference type="GO" id="GO:0016787">
    <property type="term" value="F:hydrolase activity"/>
    <property type="evidence" value="ECO:0007669"/>
    <property type="project" value="UniProtKB-KW"/>
</dbReference>
<dbReference type="Gene3D" id="3.40.50.1000">
    <property type="entry name" value="HAD superfamily/HAD-like"/>
    <property type="match status" value="1"/>
</dbReference>
<reference evidence="3 4" key="1">
    <citation type="submission" date="2018-12" db="EMBL/GenBank/DDBJ databases">
        <authorList>
            <consortium name="Pathogen Informatics"/>
        </authorList>
    </citation>
    <scope>NUCLEOTIDE SEQUENCE [LARGE SCALE GENOMIC DNA]</scope>
    <source>
        <strain evidence="3 4">NCTC10036</strain>
    </source>
</reference>
<feature type="chain" id="PRO_5019539607" evidence="2">
    <location>
        <begin position="26"/>
        <end position="353"/>
    </location>
</feature>
<dbReference type="EMBL" id="LR134493">
    <property type="protein sequence ID" value="VEI67084.1"/>
    <property type="molecule type" value="Genomic_DNA"/>
</dbReference>
<accession>A0A448SH61</accession>